<proteinExistence type="inferred from homology"/>
<dbReference type="KEGG" id="afl:Aflv_0242"/>
<evidence type="ECO:0000259" key="6">
    <source>
        <dbReference type="Pfam" id="PF13382"/>
    </source>
</evidence>
<dbReference type="EMBL" id="CP000922">
    <property type="protein sequence ID" value="ACJ32626.1"/>
    <property type="molecule type" value="Genomic_DNA"/>
</dbReference>
<gene>
    <name evidence="7" type="ordered locus">Aflv_0242</name>
</gene>
<keyword evidence="3" id="KW-0378">Hydrolase</keyword>
<dbReference type="eggNOG" id="COG1001">
    <property type="taxonomic scope" value="Bacteria"/>
</dbReference>
<evidence type="ECO:0000313" key="7">
    <source>
        <dbReference type="EMBL" id="ACJ32626.1"/>
    </source>
</evidence>
<protein>
    <recommendedName>
        <fullName evidence="2">adenine deaminase</fullName>
        <ecNumber evidence="2">3.5.4.2</ecNumber>
    </recommendedName>
</protein>
<dbReference type="Gene3D" id="2.30.40.10">
    <property type="entry name" value="Urease, subunit C, domain 1"/>
    <property type="match status" value="1"/>
</dbReference>
<dbReference type="PANTHER" id="PTHR11113:SF6">
    <property type="entry name" value="ADENINE DEAMINASE YERA-RELATED"/>
    <property type="match status" value="1"/>
</dbReference>
<accession>B7GFU6</accession>
<comment type="catalytic activity">
    <reaction evidence="4">
        <text>adenine + H2O + H(+) = hypoxanthine + NH4(+)</text>
        <dbReference type="Rhea" id="RHEA:23688"/>
        <dbReference type="ChEBI" id="CHEBI:15377"/>
        <dbReference type="ChEBI" id="CHEBI:15378"/>
        <dbReference type="ChEBI" id="CHEBI:16708"/>
        <dbReference type="ChEBI" id="CHEBI:17368"/>
        <dbReference type="ChEBI" id="CHEBI:28938"/>
        <dbReference type="EC" id="3.5.4.2"/>
    </reaction>
</comment>
<dbReference type="SUPFAM" id="SSF51338">
    <property type="entry name" value="Composite domain of metallo-dependent hydrolases"/>
    <property type="match status" value="1"/>
</dbReference>
<dbReference type="SUPFAM" id="SSF51556">
    <property type="entry name" value="Metallo-dependent hydrolases"/>
    <property type="match status" value="1"/>
</dbReference>
<evidence type="ECO:0000256" key="3">
    <source>
        <dbReference type="ARBA" id="ARBA00022801"/>
    </source>
</evidence>
<dbReference type="PANTHER" id="PTHR11113">
    <property type="entry name" value="N-ACETYLGLUCOSAMINE-6-PHOSPHATE DEACETYLASE"/>
    <property type="match status" value="1"/>
</dbReference>
<dbReference type="InterPro" id="IPR026912">
    <property type="entry name" value="Adenine_deam_C"/>
</dbReference>
<dbReference type="Pfam" id="PF01979">
    <property type="entry name" value="Amidohydro_1"/>
    <property type="match status" value="1"/>
</dbReference>
<evidence type="ECO:0000256" key="1">
    <source>
        <dbReference type="ARBA" id="ARBA00006773"/>
    </source>
</evidence>
<dbReference type="Pfam" id="PF13382">
    <property type="entry name" value="Adenine_deam_C"/>
    <property type="match status" value="1"/>
</dbReference>
<dbReference type="STRING" id="491915.Aflv_0242"/>
<dbReference type="Gene3D" id="3.20.20.140">
    <property type="entry name" value="Metal-dependent hydrolases"/>
    <property type="match status" value="1"/>
</dbReference>
<dbReference type="InterPro" id="IPR006680">
    <property type="entry name" value="Amidohydro-rel"/>
</dbReference>
<comment type="similarity">
    <text evidence="1">Belongs to the metallo-dependent hydrolases superfamily. Adenine deaminase family.</text>
</comment>
<dbReference type="GO" id="GO:0000034">
    <property type="term" value="F:adenine deaminase activity"/>
    <property type="evidence" value="ECO:0007669"/>
    <property type="project" value="UniProtKB-EC"/>
</dbReference>
<organism evidence="7 8">
    <name type="scientific">Anoxybacillus flavithermus (strain DSM 21510 / WK1)</name>
    <dbReference type="NCBI Taxonomy" id="491915"/>
    <lineage>
        <taxon>Bacteria</taxon>
        <taxon>Bacillati</taxon>
        <taxon>Bacillota</taxon>
        <taxon>Bacilli</taxon>
        <taxon>Bacillales</taxon>
        <taxon>Anoxybacillaceae</taxon>
        <taxon>Anoxybacillus</taxon>
    </lineage>
</organism>
<dbReference type="AlphaFoldDB" id="B7GFU6"/>
<evidence type="ECO:0000259" key="5">
    <source>
        <dbReference type="Pfam" id="PF01979"/>
    </source>
</evidence>
<dbReference type="Proteomes" id="UP000000742">
    <property type="component" value="Chromosome"/>
</dbReference>
<evidence type="ECO:0000256" key="2">
    <source>
        <dbReference type="ARBA" id="ARBA00012782"/>
    </source>
</evidence>
<feature type="domain" description="Adenine deaminase C-terminal" evidence="6">
    <location>
        <begin position="432"/>
        <end position="579"/>
    </location>
</feature>
<dbReference type="InterPro" id="IPR011059">
    <property type="entry name" value="Metal-dep_hydrolase_composite"/>
</dbReference>
<evidence type="ECO:0000256" key="4">
    <source>
        <dbReference type="ARBA" id="ARBA00047720"/>
    </source>
</evidence>
<dbReference type="HOGENOM" id="CLU_027935_0_0_9"/>
<reference evidence="7 8" key="1">
    <citation type="journal article" date="2008" name="Genome Biol.">
        <title>Encapsulated in silica: genome, proteome and physiology of the thermophilic bacterium Anoxybacillus flavithermus WK1.</title>
        <authorList>
            <person name="Saw J.H."/>
            <person name="Mountain B.W."/>
            <person name="Feng L."/>
            <person name="Omelchenko M.V."/>
            <person name="Hou S."/>
            <person name="Saito J.A."/>
            <person name="Stott M.B."/>
            <person name="Li D."/>
            <person name="Zhao G."/>
            <person name="Wu J."/>
            <person name="Galperin M.Y."/>
            <person name="Koonin E.V."/>
            <person name="Makarova K.S."/>
            <person name="Wolf Y.I."/>
            <person name="Rigden D.J."/>
            <person name="Dunfield P.F."/>
            <person name="Wang L."/>
            <person name="Alam M."/>
        </authorList>
    </citation>
    <scope>NUCLEOTIDE SEQUENCE [LARGE SCALE GENOMIC DNA]</scope>
    <source>
        <strain evidence="8">DSM 21510 / WK1</strain>
    </source>
</reference>
<name>B7GFU6_ANOFW</name>
<feature type="domain" description="Amidohydrolase-related" evidence="5">
    <location>
        <begin position="88"/>
        <end position="371"/>
    </location>
</feature>
<evidence type="ECO:0000313" key="8">
    <source>
        <dbReference type="Proteomes" id="UP000000742"/>
    </source>
</evidence>
<dbReference type="EC" id="3.5.4.2" evidence="2"/>
<dbReference type="InterPro" id="IPR032466">
    <property type="entry name" value="Metal_Hydrolase"/>
</dbReference>
<sequence>MVRFRRKAIMMEKRYRWKNEQIRQHVAVVDGKQAPTKVLMNATYLHPYIRQWVQGNVWVYDDRIVYVGPNKPKQLDSCEVVDCSNQVLVAGYMEPHAHPFQLYNPHTLAEYAAQHGTTTLINDNLFLFLQLTKKKAFSFLSEMEKQPVTMYWWCRLDPQTEMNGEEYFFSYKNMKGWLENDAVLQVGELTGWPKLLEGDDFILHWIQEAKKIGKKVEGHFPGASDRTLTKMKLFGADADHEAMTGSDVYKRFMQGYTVSLRHSSIRPDLPTLLKEMKQCGIHHYDHCMFTTDGSTPAFYENGMIDEMIRIALQEGVSDIDAYSMATWNVARYYNIDHLHGSITPGRIAHINILEHASNPTPISVLASGQWVKRDGVPVVAFPTVNWDVHGLAPLSLCWNLQMDDLQFSMPLGMYMENSVIIKPYSISIDTSADELSTDHDESFLMLIDRNGKWRVNTVLKGFATHVQALVSSYSNTGDILLIGKSKRDLLVAFERMKQIGGGIVLCEHEEIIHEVPLPLGGLMSDKPMKMLMEEEKMLGELLRARGYAFADPIYTLLFLSSTHLPYIRITPKGIYDVMHKTVLFPTIMR</sequence>